<reference evidence="1 2" key="1">
    <citation type="submission" date="2016-09" db="EMBL/GenBank/DDBJ databases">
        <title>Streptomyces fradiae DSM40063, a candidate organism with high potential of specific P450 cytochromes.</title>
        <authorList>
            <person name="Grumaz C."/>
            <person name="Vainshtein Y."/>
            <person name="Kirstahler P."/>
            <person name="Sohn K."/>
        </authorList>
    </citation>
    <scope>NUCLEOTIDE SEQUENCE [LARGE SCALE GENOMIC DNA]</scope>
    <source>
        <strain evidence="1 2">DSM 40063</strain>
    </source>
</reference>
<protein>
    <submittedName>
        <fullName evidence="1">Uncharacterized protein</fullName>
    </submittedName>
</protein>
<dbReference type="EMBL" id="MIFZ01000305">
    <property type="protein sequence ID" value="OSY49863.1"/>
    <property type="molecule type" value="Genomic_DNA"/>
</dbReference>
<proteinExistence type="predicted"/>
<accession>A0A1Y2NQU0</accession>
<name>A0A1Y2NQU0_STRFR</name>
<evidence type="ECO:0000313" key="2">
    <source>
        <dbReference type="Proteomes" id="UP000194318"/>
    </source>
</evidence>
<dbReference type="Proteomes" id="UP000194318">
    <property type="component" value="Unassembled WGS sequence"/>
</dbReference>
<dbReference type="AlphaFoldDB" id="A0A1Y2NQU0"/>
<organism evidence="1 2">
    <name type="scientific">Streptomyces fradiae ATCC 10745 = DSM 40063</name>
    <dbReference type="NCBI Taxonomy" id="1319510"/>
    <lineage>
        <taxon>Bacteria</taxon>
        <taxon>Bacillati</taxon>
        <taxon>Actinomycetota</taxon>
        <taxon>Actinomycetes</taxon>
        <taxon>Kitasatosporales</taxon>
        <taxon>Streptomycetaceae</taxon>
        <taxon>Streptomyces</taxon>
    </lineage>
</organism>
<comment type="caution">
    <text evidence="1">The sequence shown here is derived from an EMBL/GenBank/DDBJ whole genome shotgun (WGS) entry which is preliminary data.</text>
</comment>
<gene>
    <name evidence="1" type="ORF">BG846_04538</name>
</gene>
<sequence length="55" mass="5462">MVRASAVSEYASAAEPFFCCGSVQGTYTVASLGVEMALMSAAATSTDLPASGPAK</sequence>
<evidence type="ECO:0000313" key="1">
    <source>
        <dbReference type="EMBL" id="OSY49863.1"/>
    </source>
</evidence>